<proteinExistence type="inferred from homology"/>
<organism evidence="4 5">
    <name type="scientific">Roseospira visakhapatnamensis</name>
    <dbReference type="NCBI Taxonomy" id="390880"/>
    <lineage>
        <taxon>Bacteria</taxon>
        <taxon>Pseudomonadati</taxon>
        <taxon>Pseudomonadota</taxon>
        <taxon>Alphaproteobacteria</taxon>
        <taxon>Rhodospirillales</taxon>
        <taxon>Rhodospirillaceae</taxon>
        <taxon>Roseospira</taxon>
    </lineage>
</organism>
<evidence type="ECO:0000313" key="5">
    <source>
        <dbReference type="Proteomes" id="UP000554286"/>
    </source>
</evidence>
<evidence type="ECO:0000256" key="1">
    <source>
        <dbReference type="ARBA" id="ARBA00010364"/>
    </source>
</evidence>
<gene>
    <name evidence="4" type="ORF">GGD89_002205</name>
</gene>
<dbReference type="NCBIfam" id="TIGR00251">
    <property type="entry name" value="DUF167 family protein"/>
    <property type="match status" value="1"/>
</dbReference>
<dbReference type="SMART" id="SM01152">
    <property type="entry name" value="DUF167"/>
    <property type="match status" value="1"/>
</dbReference>
<dbReference type="EMBL" id="JACIGK010000014">
    <property type="protein sequence ID" value="MBB4266573.1"/>
    <property type="molecule type" value="Genomic_DNA"/>
</dbReference>
<comment type="similarity">
    <text evidence="1 2">Belongs to the UPF0235 family.</text>
</comment>
<dbReference type="SUPFAM" id="SSF69786">
    <property type="entry name" value="YggU-like"/>
    <property type="match status" value="1"/>
</dbReference>
<dbReference type="Pfam" id="PF02594">
    <property type="entry name" value="DUF167"/>
    <property type="match status" value="1"/>
</dbReference>
<dbReference type="Gene3D" id="3.30.1200.10">
    <property type="entry name" value="YggU-like"/>
    <property type="match status" value="1"/>
</dbReference>
<protein>
    <recommendedName>
        <fullName evidence="2">UPF0235 protein GGD89_002205</fullName>
    </recommendedName>
</protein>
<feature type="region of interest" description="Disordered" evidence="3">
    <location>
        <begin position="1"/>
        <end position="22"/>
    </location>
</feature>
<name>A0A7W6RDN2_9PROT</name>
<dbReference type="InterPro" id="IPR036591">
    <property type="entry name" value="YggU-like_sf"/>
</dbReference>
<dbReference type="HAMAP" id="MF_00634">
    <property type="entry name" value="UPF0235"/>
    <property type="match status" value="1"/>
</dbReference>
<evidence type="ECO:0000256" key="3">
    <source>
        <dbReference type="SAM" id="MobiDB-lite"/>
    </source>
</evidence>
<evidence type="ECO:0000256" key="2">
    <source>
        <dbReference type="HAMAP-Rule" id="MF_00634"/>
    </source>
</evidence>
<keyword evidence="5" id="KW-1185">Reference proteome</keyword>
<dbReference type="InterPro" id="IPR003746">
    <property type="entry name" value="DUF167"/>
</dbReference>
<evidence type="ECO:0000313" key="4">
    <source>
        <dbReference type="EMBL" id="MBB4266573.1"/>
    </source>
</evidence>
<reference evidence="4 5" key="1">
    <citation type="submission" date="2020-08" db="EMBL/GenBank/DDBJ databases">
        <title>Genome sequencing of Purple Non-Sulfur Bacteria from various extreme environments.</title>
        <authorList>
            <person name="Mayer M."/>
        </authorList>
    </citation>
    <scope>NUCLEOTIDE SEQUENCE [LARGE SCALE GENOMIC DNA]</scope>
    <source>
        <strain evidence="4 5">JA131</strain>
    </source>
</reference>
<dbReference type="AlphaFoldDB" id="A0A7W6RDN2"/>
<sequence length="117" mass="12302">MSDAGQTAAPPPLPLVPRDDGARLSVRLTPKAARDRIEGVATDADGRPWLRVSVTAVPEGGKANAALVALLAKTWRLPRGAFTVVSGATDRRKSLRVAASSETLDALAERLAALPRR</sequence>
<comment type="caution">
    <text evidence="4">The sequence shown here is derived from an EMBL/GenBank/DDBJ whole genome shotgun (WGS) entry which is preliminary data.</text>
</comment>
<dbReference type="RefSeq" id="WP_343058582.1">
    <property type="nucleotide sequence ID" value="NZ_JACIGK010000014.1"/>
</dbReference>
<dbReference type="Proteomes" id="UP000554286">
    <property type="component" value="Unassembled WGS sequence"/>
</dbReference>
<accession>A0A7W6RDN2</accession>